<dbReference type="InterPro" id="IPR015655">
    <property type="entry name" value="PP2C"/>
</dbReference>
<reference evidence="2" key="1">
    <citation type="submission" date="2019-09" db="EMBL/GenBank/DDBJ databases">
        <title>Draft genome information of white flower Hibiscus syriacus.</title>
        <authorList>
            <person name="Kim Y.-M."/>
        </authorList>
    </citation>
    <scope>NUCLEOTIDE SEQUENCE [LARGE SCALE GENOMIC DNA]</scope>
    <source>
        <strain evidence="2">YM2019G1</strain>
    </source>
</reference>
<sequence length="174" mass="19005">MTDFDRNASPVHPSYKLVPARPFHPIGEFLAGKRLQKSQTAVFDGHGGKQATDFACYHLPRFIVEDEDFPEEIERVVASAFLQTDTAFAKACSLDSYLASGATALVALVLGRMLVVANAGDCRAVLCRRGKAIEMSRDHKPMCNRERRRIEASGGSVYDGYLNGKLNVALALGD</sequence>
<organism evidence="2 3">
    <name type="scientific">Hibiscus syriacus</name>
    <name type="common">Rose of Sharon</name>
    <dbReference type="NCBI Taxonomy" id="106335"/>
    <lineage>
        <taxon>Eukaryota</taxon>
        <taxon>Viridiplantae</taxon>
        <taxon>Streptophyta</taxon>
        <taxon>Embryophyta</taxon>
        <taxon>Tracheophyta</taxon>
        <taxon>Spermatophyta</taxon>
        <taxon>Magnoliopsida</taxon>
        <taxon>eudicotyledons</taxon>
        <taxon>Gunneridae</taxon>
        <taxon>Pentapetalae</taxon>
        <taxon>rosids</taxon>
        <taxon>malvids</taxon>
        <taxon>Malvales</taxon>
        <taxon>Malvaceae</taxon>
        <taxon>Malvoideae</taxon>
        <taxon>Hibiscus</taxon>
    </lineage>
</organism>
<keyword evidence="3" id="KW-1185">Reference proteome</keyword>
<feature type="domain" description="PPM-type phosphatase" evidence="1">
    <location>
        <begin position="27"/>
        <end position="174"/>
    </location>
</feature>
<dbReference type="EMBL" id="VEPZ02001030">
    <property type="protein sequence ID" value="KAE8700167.1"/>
    <property type="molecule type" value="Genomic_DNA"/>
</dbReference>
<evidence type="ECO:0000313" key="3">
    <source>
        <dbReference type="Proteomes" id="UP000436088"/>
    </source>
</evidence>
<protein>
    <recommendedName>
        <fullName evidence="1">PPM-type phosphatase domain-containing protein</fullName>
    </recommendedName>
</protein>
<proteinExistence type="predicted"/>
<gene>
    <name evidence="2" type="ORF">F3Y22_tig00110560pilonHSYRG00057</name>
</gene>
<dbReference type="InterPro" id="IPR001932">
    <property type="entry name" value="PPM-type_phosphatase-like_dom"/>
</dbReference>
<dbReference type="AlphaFoldDB" id="A0A6A3A8R9"/>
<accession>A0A6A3A8R9</accession>
<dbReference type="SUPFAM" id="SSF81606">
    <property type="entry name" value="PP2C-like"/>
    <property type="match status" value="1"/>
</dbReference>
<dbReference type="GO" id="GO:0004722">
    <property type="term" value="F:protein serine/threonine phosphatase activity"/>
    <property type="evidence" value="ECO:0007669"/>
    <property type="project" value="InterPro"/>
</dbReference>
<evidence type="ECO:0000313" key="2">
    <source>
        <dbReference type="EMBL" id="KAE8700167.1"/>
    </source>
</evidence>
<dbReference type="SMART" id="SM00332">
    <property type="entry name" value="PP2Cc"/>
    <property type="match status" value="1"/>
</dbReference>
<dbReference type="Proteomes" id="UP000436088">
    <property type="component" value="Unassembled WGS sequence"/>
</dbReference>
<dbReference type="PROSITE" id="PS51746">
    <property type="entry name" value="PPM_2"/>
    <property type="match status" value="1"/>
</dbReference>
<comment type="caution">
    <text evidence="2">The sequence shown here is derived from an EMBL/GenBank/DDBJ whole genome shotgun (WGS) entry which is preliminary data.</text>
</comment>
<evidence type="ECO:0000259" key="1">
    <source>
        <dbReference type="PROSITE" id="PS51746"/>
    </source>
</evidence>
<dbReference type="Gene3D" id="3.60.40.10">
    <property type="entry name" value="PPM-type phosphatase domain"/>
    <property type="match status" value="1"/>
</dbReference>
<dbReference type="InterPro" id="IPR036457">
    <property type="entry name" value="PPM-type-like_dom_sf"/>
</dbReference>
<dbReference type="PANTHER" id="PTHR13832">
    <property type="entry name" value="PROTEIN PHOSPHATASE 2C"/>
    <property type="match status" value="1"/>
</dbReference>
<dbReference type="PANTHER" id="PTHR13832:SF790">
    <property type="entry name" value="PROTEIN PHOSPHATASE 2C 22-RELATED"/>
    <property type="match status" value="1"/>
</dbReference>
<name>A0A6A3A8R9_HIBSY</name>
<dbReference type="CDD" id="cd00143">
    <property type="entry name" value="PP2Cc"/>
    <property type="match status" value="1"/>
</dbReference>
<dbReference type="Pfam" id="PF00481">
    <property type="entry name" value="PP2C"/>
    <property type="match status" value="1"/>
</dbReference>